<proteinExistence type="predicted"/>
<name>D2ZSI6_NEIM2</name>
<dbReference type="Proteomes" id="UP000003344">
    <property type="component" value="Unassembled WGS sequence"/>
</dbReference>
<gene>
    <name evidence="1" type="ORF">NEIMUCOT_03568</name>
</gene>
<dbReference type="EMBL" id="ACDX02000001">
    <property type="protein sequence ID" value="EFC89769.1"/>
    <property type="molecule type" value="Genomic_DNA"/>
</dbReference>
<evidence type="ECO:0000313" key="1">
    <source>
        <dbReference type="EMBL" id="EFC89769.1"/>
    </source>
</evidence>
<evidence type="ECO:0000313" key="2">
    <source>
        <dbReference type="Proteomes" id="UP000003344"/>
    </source>
</evidence>
<protein>
    <submittedName>
        <fullName evidence="1">Uncharacterized protein</fullName>
    </submittedName>
</protein>
<accession>D2ZSI6</accession>
<comment type="caution">
    <text evidence="1">The sequence shown here is derived from an EMBL/GenBank/DDBJ whole genome shotgun (WGS) entry which is preliminary data.</text>
</comment>
<sequence>MMGAVFEGIGFDILVALAGFGNPISSAKGKFRLFYSGLNLNQDKATKP</sequence>
<reference evidence="1 2" key="1">
    <citation type="submission" date="2009-10" db="EMBL/GenBank/DDBJ databases">
        <authorList>
            <person name="Weinstock G."/>
            <person name="Sodergren E."/>
            <person name="Clifton S."/>
            <person name="Fulton L."/>
            <person name="Fulton B."/>
            <person name="Courtney L."/>
            <person name="Fronick C."/>
            <person name="Harrison M."/>
            <person name="Strong C."/>
            <person name="Farmer C."/>
            <person name="Delahaunty K."/>
            <person name="Markovic C."/>
            <person name="Hall O."/>
            <person name="Minx P."/>
            <person name="Tomlinson C."/>
            <person name="Mitreva M."/>
            <person name="Nelson J."/>
            <person name="Hou S."/>
            <person name="Wollam A."/>
            <person name="Pepin K.H."/>
            <person name="Johnson M."/>
            <person name="Bhonagiri V."/>
            <person name="Nash W.E."/>
            <person name="Warren W."/>
            <person name="Chinwalla A."/>
            <person name="Mardis E.R."/>
            <person name="Wilson R.K."/>
        </authorList>
    </citation>
    <scope>NUCLEOTIDE SEQUENCE [LARGE SCALE GENOMIC DNA]</scope>
    <source>
        <strain evidence="2">ATCC 25996 / DSM 4631 / NCTC 10774 / M26</strain>
    </source>
</reference>
<organism evidence="1 2">
    <name type="scientific">Neisseria mucosa (strain ATCC 25996 / DSM 4631 / NCTC 10774 / M26)</name>
    <dbReference type="NCBI Taxonomy" id="546266"/>
    <lineage>
        <taxon>Bacteria</taxon>
        <taxon>Pseudomonadati</taxon>
        <taxon>Pseudomonadota</taxon>
        <taxon>Betaproteobacteria</taxon>
        <taxon>Neisseriales</taxon>
        <taxon>Neisseriaceae</taxon>
        <taxon>Neisseria</taxon>
    </lineage>
</organism>
<dbReference type="AlphaFoldDB" id="D2ZSI6"/>